<dbReference type="PANTHER" id="PTHR47534">
    <property type="entry name" value="YALI0E05731P"/>
    <property type="match status" value="1"/>
</dbReference>
<dbReference type="InterPro" id="IPR036291">
    <property type="entry name" value="NAD(P)-bd_dom_sf"/>
</dbReference>
<sequence length="324" mass="35732">MVKLAQIKDHNSRFEGEQHEGNICVFVGATRGIGAGTLARMATMIQQSTFYILGRSPKQAEEQLEALGTSNESNKFIFIEADVTLLSDVDAACKQIAEAEQKLDYLCMSAGLVPLNGAEYTKEGLEIAFALSYYSRMRMVSNLLPLLRQSPRPRILSVLNGGREQRIDTEDLGLERGWAVRAMINHTTTMTSLAFDHLASVNENVAFLHAFPGLVQTNIFSQLTAPESSGIAWRVGLAAIRTLTAVAFFLMGISTEDSGERHAFHLTSDTFGPGAHRIDETSNEVVVPGVLEEYRKEGWPKKVWEYTLAVFDKVTTIKATSSRP</sequence>
<name>A0AA38Y3T5_9EURO</name>
<evidence type="ECO:0000256" key="1">
    <source>
        <dbReference type="ARBA" id="ARBA00023002"/>
    </source>
</evidence>
<dbReference type="AlphaFoldDB" id="A0AA38Y3T5"/>
<organism evidence="2 3">
    <name type="scientific">Knufia peltigerae</name>
    <dbReference type="NCBI Taxonomy" id="1002370"/>
    <lineage>
        <taxon>Eukaryota</taxon>
        <taxon>Fungi</taxon>
        <taxon>Dikarya</taxon>
        <taxon>Ascomycota</taxon>
        <taxon>Pezizomycotina</taxon>
        <taxon>Eurotiomycetes</taxon>
        <taxon>Chaetothyriomycetidae</taxon>
        <taxon>Chaetothyriales</taxon>
        <taxon>Trichomeriaceae</taxon>
        <taxon>Knufia</taxon>
    </lineage>
</organism>
<dbReference type="Proteomes" id="UP001172681">
    <property type="component" value="Unassembled WGS sequence"/>
</dbReference>
<protein>
    <submittedName>
        <fullName evidence="2">Uncharacterized protein</fullName>
    </submittedName>
</protein>
<dbReference type="SUPFAM" id="SSF51735">
    <property type="entry name" value="NAD(P)-binding Rossmann-fold domains"/>
    <property type="match status" value="1"/>
</dbReference>
<dbReference type="InterPro" id="IPR052228">
    <property type="entry name" value="Sec_Metab_Biosynth_Oxidored"/>
</dbReference>
<dbReference type="Pfam" id="PF00106">
    <property type="entry name" value="adh_short"/>
    <property type="match status" value="1"/>
</dbReference>
<dbReference type="PANTHER" id="PTHR47534:SF3">
    <property type="entry name" value="ALCOHOL DEHYDROGENASE-LIKE C-TERMINAL DOMAIN-CONTAINING PROTEIN"/>
    <property type="match status" value="1"/>
</dbReference>
<comment type="caution">
    <text evidence="2">The sequence shown here is derived from an EMBL/GenBank/DDBJ whole genome shotgun (WGS) entry which is preliminary data.</text>
</comment>
<dbReference type="InterPro" id="IPR002347">
    <property type="entry name" value="SDR_fam"/>
</dbReference>
<accession>A0AA38Y3T5</accession>
<keyword evidence="1" id="KW-0560">Oxidoreductase</keyword>
<gene>
    <name evidence="2" type="ORF">H2204_006570</name>
</gene>
<dbReference type="Gene3D" id="3.40.50.720">
    <property type="entry name" value="NAD(P)-binding Rossmann-like Domain"/>
    <property type="match status" value="1"/>
</dbReference>
<dbReference type="GO" id="GO:0016491">
    <property type="term" value="F:oxidoreductase activity"/>
    <property type="evidence" value="ECO:0007669"/>
    <property type="project" value="UniProtKB-KW"/>
</dbReference>
<keyword evidence="3" id="KW-1185">Reference proteome</keyword>
<dbReference type="EMBL" id="JAPDRN010000041">
    <property type="protein sequence ID" value="KAJ9634022.1"/>
    <property type="molecule type" value="Genomic_DNA"/>
</dbReference>
<reference evidence="2" key="1">
    <citation type="submission" date="2022-10" db="EMBL/GenBank/DDBJ databases">
        <title>Culturing micro-colonial fungi from biological soil crusts in the Mojave desert and describing Neophaeococcomyces mojavensis, and introducing the new genera and species Taxawa tesnikishii.</title>
        <authorList>
            <person name="Kurbessoian T."/>
            <person name="Stajich J.E."/>
        </authorList>
    </citation>
    <scope>NUCLEOTIDE SEQUENCE</scope>
    <source>
        <strain evidence="2">TK_35</strain>
    </source>
</reference>
<evidence type="ECO:0000313" key="3">
    <source>
        <dbReference type="Proteomes" id="UP001172681"/>
    </source>
</evidence>
<proteinExistence type="predicted"/>
<evidence type="ECO:0000313" key="2">
    <source>
        <dbReference type="EMBL" id="KAJ9634022.1"/>
    </source>
</evidence>